<feature type="transmembrane region" description="Helical" evidence="9">
    <location>
        <begin position="65"/>
        <end position="85"/>
    </location>
</feature>
<evidence type="ECO:0000256" key="5">
    <source>
        <dbReference type="ARBA" id="ARBA00022970"/>
    </source>
</evidence>
<evidence type="ECO:0000256" key="3">
    <source>
        <dbReference type="ARBA" id="ARBA00022475"/>
    </source>
</evidence>
<feature type="transmembrane region" description="Helical" evidence="9">
    <location>
        <begin position="97"/>
        <end position="119"/>
    </location>
</feature>
<protein>
    <submittedName>
        <fullName evidence="10">Branched-chain amino acid ABC transporter permease</fullName>
    </submittedName>
</protein>
<sequence length="292" mass="30537">MTLPAIAQLVASGLLIGLIYALIAAGLSLIFGLMDVVNFAHGEFLMTSMYVTLGIYLALNLDPILIMPATALVMAAFGVFVYRVVVRRALAAKVNSGMVQIFATFGLGIAMRGIAQLVWTPEYRSIKDSVVADKTLEIAGVFLPLPQLAAGGVCLVAFLALYLLIQRTDFGRALEATREDSEAVSLIGIDRHKIFALGWALGAAAVGVAGAMLATFYYVHPGVGSTFALIAYVTVATGGFGSLLGALAAGLLVGLVEAGSAVIMAPALKQLGIFALYLLTVLLRPRGLFGKL</sequence>
<keyword evidence="6 9" id="KW-1133">Transmembrane helix</keyword>
<evidence type="ECO:0000256" key="1">
    <source>
        <dbReference type="ARBA" id="ARBA00004651"/>
    </source>
</evidence>
<evidence type="ECO:0000256" key="2">
    <source>
        <dbReference type="ARBA" id="ARBA00022448"/>
    </source>
</evidence>
<keyword evidence="11" id="KW-1185">Reference proteome</keyword>
<evidence type="ECO:0000313" key="11">
    <source>
        <dbReference type="Proteomes" id="UP001597295"/>
    </source>
</evidence>
<keyword evidence="2" id="KW-0813">Transport</keyword>
<dbReference type="CDD" id="cd06582">
    <property type="entry name" value="TM_PBP1_LivH_like"/>
    <property type="match status" value="1"/>
</dbReference>
<evidence type="ECO:0000256" key="9">
    <source>
        <dbReference type="SAM" id="Phobius"/>
    </source>
</evidence>
<feature type="transmembrane region" description="Helical" evidence="9">
    <location>
        <begin position="230"/>
        <end position="255"/>
    </location>
</feature>
<comment type="caution">
    <text evidence="10">The sequence shown here is derived from an EMBL/GenBank/DDBJ whole genome shotgun (WGS) entry which is preliminary data.</text>
</comment>
<evidence type="ECO:0000313" key="10">
    <source>
        <dbReference type="EMBL" id="MFD2262953.1"/>
    </source>
</evidence>
<dbReference type="PANTHER" id="PTHR11795:SF445">
    <property type="entry name" value="AMINO ACID ABC TRANSPORTER PERMEASE PROTEIN"/>
    <property type="match status" value="1"/>
</dbReference>
<gene>
    <name evidence="10" type="ORF">ACFSM5_08650</name>
</gene>
<feature type="transmembrane region" description="Helical" evidence="9">
    <location>
        <begin position="194"/>
        <end position="218"/>
    </location>
</feature>
<comment type="similarity">
    <text evidence="8">Belongs to the binding-protein-dependent transport system permease family. LivHM subfamily.</text>
</comment>
<dbReference type="Pfam" id="PF02653">
    <property type="entry name" value="BPD_transp_2"/>
    <property type="match status" value="1"/>
</dbReference>
<evidence type="ECO:0000256" key="4">
    <source>
        <dbReference type="ARBA" id="ARBA00022692"/>
    </source>
</evidence>
<comment type="subcellular location">
    <subcellularLocation>
        <location evidence="1">Cell membrane</location>
        <topology evidence="1">Multi-pass membrane protein</topology>
    </subcellularLocation>
</comment>
<feature type="transmembrane region" description="Helical" evidence="9">
    <location>
        <begin position="262"/>
        <end position="283"/>
    </location>
</feature>
<dbReference type="InterPro" id="IPR052157">
    <property type="entry name" value="BCAA_transport_permease"/>
</dbReference>
<keyword evidence="4 9" id="KW-0812">Transmembrane</keyword>
<keyword evidence="7 9" id="KW-0472">Membrane</keyword>
<dbReference type="EMBL" id="JBHUIP010000006">
    <property type="protein sequence ID" value="MFD2262953.1"/>
    <property type="molecule type" value="Genomic_DNA"/>
</dbReference>
<feature type="transmembrane region" description="Helical" evidence="9">
    <location>
        <begin position="39"/>
        <end position="59"/>
    </location>
</feature>
<evidence type="ECO:0000256" key="8">
    <source>
        <dbReference type="ARBA" id="ARBA00037998"/>
    </source>
</evidence>
<keyword evidence="5" id="KW-0029">Amino-acid transport</keyword>
<feature type="transmembrane region" description="Helical" evidence="9">
    <location>
        <begin position="6"/>
        <end position="32"/>
    </location>
</feature>
<evidence type="ECO:0000256" key="6">
    <source>
        <dbReference type="ARBA" id="ARBA00022989"/>
    </source>
</evidence>
<proteinExistence type="inferred from homology"/>
<organism evidence="10 11">
    <name type="scientific">Lacibacterium aquatile</name>
    <dbReference type="NCBI Taxonomy" id="1168082"/>
    <lineage>
        <taxon>Bacteria</taxon>
        <taxon>Pseudomonadati</taxon>
        <taxon>Pseudomonadota</taxon>
        <taxon>Alphaproteobacteria</taxon>
        <taxon>Rhodospirillales</taxon>
        <taxon>Rhodospirillaceae</taxon>
    </lineage>
</organism>
<name>A0ABW5DQV5_9PROT</name>
<dbReference type="Proteomes" id="UP001597295">
    <property type="component" value="Unassembled WGS sequence"/>
</dbReference>
<dbReference type="RefSeq" id="WP_379875922.1">
    <property type="nucleotide sequence ID" value="NZ_JBHUIP010000006.1"/>
</dbReference>
<evidence type="ECO:0000256" key="7">
    <source>
        <dbReference type="ARBA" id="ARBA00023136"/>
    </source>
</evidence>
<accession>A0ABW5DQV5</accession>
<dbReference type="PANTHER" id="PTHR11795">
    <property type="entry name" value="BRANCHED-CHAIN AMINO ACID TRANSPORT SYSTEM PERMEASE PROTEIN LIVH"/>
    <property type="match status" value="1"/>
</dbReference>
<dbReference type="InterPro" id="IPR001851">
    <property type="entry name" value="ABC_transp_permease"/>
</dbReference>
<feature type="transmembrane region" description="Helical" evidence="9">
    <location>
        <begin position="139"/>
        <end position="165"/>
    </location>
</feature>
<keyword evidence="3" id="KW-1003">Cell membrane</keyword>
<reference evidence="11" key="1">
    <citation type="journal article" date="2019" name="Int. J. Syst. Evol. Microbiol.">
        <title>The Global Catalogue of Microorganisms (GCM) 10K type strain sequencing project: providing services to taxonomists for standard genome sequencing and annotation.</title>
        <authorList>
            <consortium name="The Broad Institute Genomics Platform"/>
            <consortium name="The Broad Institute Genome Sequencing Center for Infectious Disease"/>
            <person name="Wu L."/>
            <person name="Ma J."/>
        </authorList>
    </citation>
    <scope>NUCLEOTIDE SEQUENCE [LARGE SCALE GENOMIC DNA]</scope>
    <source>
        <strain evidence="11">CGMCC 1.19062</strain>
    </source>
</reference>